<dbReference type="EMBL" id="CACVAT010000455">
    <property type="protein sequence ID" value="CAA6827989.1"/>
    <property type="molecule type" value="Genomic_DNA"/>
</dbReference>
<sequence>MNMSMAKSGPSKHHNRIAGNFYRLLMAGNSGCDVYLSDIKVRIRERNIYYYPDLIVGYEPDDTDDYYLENPCLIVEVLSDPT</sequence>
<dbReference type="SUPFAM" id="SSF52980">
    <property type="entry name" value="Restriction endonuclease-like"/>
    <property type="match status" value="1"/>
</dbReference>
<organism evidence="2">
    <name type="scientific">uncultured Thiotrichaceae bacterium</name>
    <dbReference type="NCBI Taxonomy" id="298394"/>
    <lineage>
        <taxon>Bacteria</taxon>
        <taxon>Pseudomonadati</taxon>
        <taxon>Pseudomonadota</taxon>
        <taxon>Gammaproteobacteria</taxon>
        <taxon>Thiotrichales</taxon>
        <taxon>Thiotrichaceae</taxon>
        <taxon>environmental samples</taxon>
    </lineage>
</organism>
<evidence type="ECO:0000259" key="1">
    <source>
        <dbReference type="Pfam" id="PF05685"/>
    </source>
</evidence>
<proteinExistence type="predicted"/>
<dbReference type="Pfam" id="PF05685">
    <property type="entry name" value="Uma2"/>
    <property type="match status" value="1"/>
</dbReference>
<dbReference type="Gene3D" id="3.90.1570.10">
    <property type="entry name" value="tt1808, chain A"/>
    <property type="match status" value="1"/>
</dbReference>
<dbReference type="InterPro" id="IPR008538">
    <property type="entry name" value="Uma2"/>
</dbReference>
<reference evidence="2" key="1">
    <citation type="submission" date="2020-01" db="EMBL/GenBank/DDBJ databases">
        <authorList>
            <person name="Meier V. D."/>
            <person name="Meier V D."/>
        </authorList>
    </citation>
    <scope>NUCLEOTIDE SEQUENCE</scope>
    <source>
        <strain evidence="2">HLG_WM_MAG_09</strain>
    </source>
</reference>
<dbReference type="AlphaFoldDB" id="A0A6S6U876"/>
<dbReference type="PANTHER" id="PTHR36558:SF1">
    <property type="entry name" value="RESTRICTION ENDONUCLEASE DOMAIN-CONTAINING PROTEIN-RELATED"/>
    <property type="match status" value="1"/>
</dbReference>
<dbReference type="InterPro" id="IPR012296">
    <property type="entry name" value="Nuclease_put_TT1808"/>
</dbReference>
<gene>
    <name evidence="2" type="ORF">HELGO_WM49486</name>
</gene>
<dbReference type="CDD" id="cd06260">
    <property type="entry name" value="DUF820-like"/>
    <property type="match status" value="1"/>
</dbReference>
<accession>A0A6S6U876</accession>
<name>A0A6S6U876_9GAMM</name>
<protein>
    <recommendedName>
        <fullName evidence="1">Putative restriction endonuclease domain-containing protein</fullName>
    </recommendedName>
</protein>
<dbReference type="InterPro" id="IPR011335">
    <property type="entry name" value="Restrct_endonuc-II-like"/>
</dbReference>
<feature type="domain" description="Putative restriction endonuclease" evidence="1">
    <location>
        <begin position="7"/>
        <end position="80"/>
    </location>
</feature>
<evidence type="ECO:0000313" key="2">
    <source>
        <dbReference type="EMBL" id="CAA6827989.1"/>
    </source>
</evidence>
<dbReference type="PANTHER" id="PTHR36558">
    <property type="entry name" value="GLR1098 PROTEIN"/>
    <property type="match status" value="1"/>
</dbReference>